<dbReference type="Pfam" id="PF17777">
    <property type="entry name" value="RL10P_insert"/>
    <property type="match status" value="1"/>
</dbReference>
<dbReference type="PANTHER" id="PTHR45699">
    <property type="entry name" value="60S ACIDIC RIBOSOMAL PROTEIN P0"/>
    <property type="match status" value="1"/>
</dbReference>
<dbReference type="FunCoup" id="A0A2R5GMT5">
    <property type="interactions" value="335"/>
</dbReference>
<comment type="similarity">
    <text evidence="1 4">Belongs to the universal ribosomal protein uL10 family.</text>
</comment>
<dbReference type="Pfam" id="PF00428">
    <property type="entry name" value="Ribosomal_60s"/>
    <property type="match status" value="1"/>
</dbReference>
<feature type="region of interest" description="Disordered" evidence="5">
    <location>
        <begin position="290"/>
        <end position="324"/>
    </location>
</feature>
<dbReference type="GO" id="GO:0070180">
    <property type="term" value="F:large ribosomal subunit rRNA binding"/>
    <property type="evidence" value="ECO:0007669"/>
    <property type="project" value="TreeGrafter"/>
</dbReference>
<reference evidence="7 8" key="1">
    <citation type="submission" date="2017-12" db="EMBL/GenBank/DDBJ databases">
        <title>Sequencing, de novo assembly and annotation of complete genome of a new Thraustochytrid species, strain FCC1311.</title>
        <authorList>
            <person name="Sedici K."/>
            <person name="Godart F."/>
            <person name="Aiese Cigliano R."/>
            <person name="Sanseverino W."/>
            <person name="Barakat M."/>
            <person name="Ortet P."/>
            <person name="Marechal E."/>
            <person name="Cagnac O."/>
            <person name="Amato A."/>
        </authorList>
    </citation>
    <scope>NUCLEOTIDE SEQUENCE [LARGE SCALE GENOMIC DNA]</scope>
</reference>
<keyword evidence="8" id="KW-1185">Reference proteome</keyword>
<dbReference type="InterPro" id="IPR040637">
    <property type="entry name" value="Ribosomal_uL10-like_insert"/>
</dbReference>
<evidence type="ECO:0000256" key="4">
    <source>
        <dbReference type="PIRNR" id="PIRNR039087"/>
    </source>
</evidence>
<dbReference type="GO" id="GO:0000027">
    <property type="term" value="P:ribosomal large subunit assembly"/>
    <property type="evidence" value="ECO:0007669"/>
    <property type="project" value="TreeGrafter"/>
</dbReference>
<evidence type="ECO:0000259" key="6">
    <source>
        <dbReference type="Pfam" id="PF17777"/>
    </source>
</evidence>
<feature type="domain" description="Large ribosomal subunit protein uL10-like insertion" evidence="6">
    <location>
        <begin position="111"/>
        <end position="180"/>
    </location>
</feature>
<proteinExistence type="inferred from homology"/>
<dbReference type="GO" id="GO:0022625">
    <property type="term" value="C:cytosolic large ribosomal subunit"/>
    <property type="evidence" value="ECO:0007669"/>
    <property type="project" value="TreeGrafter"/>
</dbReference>
<dbReference type="InterPro" id="IPR030670">
    <property type="entry name" value="uL10_eukaryotes"/>
</dbReference>
<gene>
    <name evidence="7" type="ORF">FCC1311_084222</name>
</gene>
<dbReference type="GO" id="GO:0002181">
    <property type="term" value="P:cytoplasmic translation"/>
    <property type="evidence" value="ECO:0007669"/>
    <property type="project" value="TreeGrafter"/>
</dbReference>
<dbReference type="OrthoDB" id="10259902at2759"/>
<comment type="caution">
    <text evidence="7">The sequence shown here is derived from an EMBL/GenBank/DDBJ whole genome shotgun (WGS) entry which is preliminary data.</text>
</comment>
<evidence type="ECO:0000256" key="3">
    <source>
        <dbReference type="ARBA" id="ARBA00023274"/>
    </source>
</evidence>
<dbReference type="CDD" id="cd05795">
    <property type="entry name" value="Ribosomal_P0_L10e"/>
    <property type="match status" value="1"/>
</dbReference>
<dbReference type="InterPro" id="IPR050323">
    <property type="entry name" value="Ribosomal_protein_uL10"/>
</dbReference>
<feature type="compositionally biased region" description="Gly residues" evidence="5">
    <location>
        <begin position="310"/>
        <end position="324"/>
    </location>
</feature>
<evidence type="ECO:0000256" key="5">
    <source>
        <dbReference type="SAM" id="MobiDB-lite"/>
    </source>
</evidence>
<dbReference type="InterPro" id="IPR043141">
    <property type="entry name" value="Ribosomal_uL10-like_sf"/>
</dbReference>
<keyword evidence="3 4" id="KW-0687">Ribonucleoprotein</keyword>
<protein>
    <recommendedName>
        <fullName evidence="4">60S acidic ribosomal protein P0</fullName>
    </recommendedName>
</protein>
<dbReference type="Gene3D" id="3.30.70.1730">
    <property type="match status" value="1"/>
</dbReference>
<evidence type="ECO:0000313" key="7">
    <source>
        <dbReference type="EMBL" id="GBG32197.1"/>
    </source>
</evidence>
<accession>A0A2R5GMT5</accession>
<dbReference type="SUPFAM" id="SSF160369">
    <property type="entry name" value="Ribosomal protein L10-like"/>
    <property type="match status" value="1"/>
</dbReference>
<dbReference type="EMBL" id="BEYU01000116">
    <property type="protein sequence ID" value="GBG32197.1"/>
    <property type="molecule type" value="Genomic_DNA"/>
</dbReference>
<dbReference type="Pfam" id="PF00466">
    <property type="entry name" value="Ribosomal_L10"/>
    <property type="match status" value="1"/>
</dbReference>
<dbReference type="AlphaFoldDB" id="A0A2R5GMT5"/>
<keyword evidence="2 4" id="KW-0689">Ribosomal protein</keyword>
<dbReference type="InParanoid" id="A0A2R5GMT5"/>
<evidence type="ECO:0000313" key="8">
    <source>
        <dbReference type="Proteomes" id="UP000241890"/>
    </source>
</evidence>
<sequence>MPSRERKAELFARTKELFAEYNKILLVGANNVGSKQIQQIRIALRGQAVVLFGKNTMQRTIIREFVEEQGGEHPIAALTEHVVGNIGFIFTNDDVSKIREVIDNNRVPAMAKAGQTAEVDVVVPPGPTGCDPGQTAWFQALNVPTKISRGQIEIVNELKLVSKGEVVGGSEAALLQRLDIRPFTYGFVLQSVYDKGNIFDAKVLDITEADLQAKFINAVRRMASISLQVGYPTLASLPHSVGNGVRTLIAVSAAAGYSFEQMEEWDKLLNMDPEELAKLAAASAAAGGAGAGAGEAAAEEEAEEEEEVDVGGGDLFGGGGDGGY</sequence>
<organism evidence="7 8">
    <name type="scientific">Hondaea fermentalgiana</name>
    <dbReference type="NCBI Taxonomy" id="2315210"/>
    <lineage>
        <taxon>Eukaryota</taxon>
        <taxon>Sar</taxon>
        <taxon>Stramenopiles</taxon>
        <taxon>Bigyra</taxon>
        <taxon>Labyrinthulomycetes</taxon>
        <taxon>Thraustochytrida</taxon>
        <taxon>Thraustochytriidae</taxon>
        <taxon>Hondaea</taxon>
    </lineage>
</organism>
<dbReference type="Gene3D" id="3.90.105.20">
    <property type="match status" value="1"/>
</dbReference>
<dbReference type="GO" id="GO:0003735">
    <property type="term" value="F:structural constituent of ribosome"/>
    <property type="evidence" value="ECO:0007669"/>
    <property type="project" value="TreeGrafter"/>
</dbReference>
<dbReference type="Proteomes" id="UP000241890">
    <property type="component" value="Unassembled WGS sequence"/>
</dbReference>
<evidence type="ECO:0000256" key="1">
    <source>
        <dbReference type="ARBA" id="ARBA00008889"/>
    </source>
</evidence>
<dbReference type="InterPro" id="IPR001790">
    <property type="entry name" value="Ribosomal_uL10"/>
</dbReference>
<comment type="function">
    <text evidence="4">Ribosomal protein P0 is the functional equivalent of E.coli protein L10.</text>
</comment>
<evidence type="ECO:0000256" key="2">
    <source>
        <dbReference type="ARBA" id="ARBA00022980"/>
    </source>
</evidence>
<dbReference type="InterPro" id="IPR043164">
    <property type="entry name" value="Ribosomal_uL10-like_insert_sf"/>
</dbReference>
<dbReference type="PIRSF" id="PIRSF039087">
    <property type="entry name" value="L10E"/>
    <property type="match status" value="1"/>
</dbReference>
<feature type="compositionally biased region" description="Acidic residues" evidence="5">
    <location>
        <begin position="297"/>
        <end position="309"/>
    </location>
</feature>
<name>A0A2R5GMT5_9STRA</name>
<dbReference type="FunFam" id="3.90.105.20:FF:000001">
    <property type="entry name" value="60S acidic ribosomal protein P0"/>
    <property type="match status" value="1"/>
</dbReference>
<dbReference type="PANTHER" id="PTHR45699:SF3">
    <property type="entry name" value="LARGE RIBOSOMAL SUBUNIT PROTEIN UL10"/>
    <property type="match status" value="1"/>
</dbReference>